<organism evidence="1 2">
    <name type="scientific">Stenomitos frigidus ULC18</name>
    <dbReference type="NCBI Taxonomy" id="2107698"/>
    <lineage>
        <taxon>Bacteria</taxon>
        <taxon>Bacillati</taxon>
        <taxon>Cyanobacteriota</taxon>
        <taxon>Cyanophyceae</taxon>
        <taxon>Leptolyngbyales</taxon>
        <taxon>Leptolyngbyaceae</taxon>
        <taxon>Stenomitos</taxon>
    </lineage>
</organism>
<comment type="caution">
    <text evidence="1">The sequence shown here is derived from an EMBL/GenBank/DDBJ whole genome shotgun (WGS) entry which is preliminary data.</text>
</comment>
<accession>A0A2T1EID3</accession>
<keyword evidence="2" id="KW-1185">Reference proteome</keyword>
<dbReference type="EMBL" id="PVWK01000027">
    <property type="protein sequence ID" value="PSB32451.1"/>
    <property type="molecule type" value="Genomic_DNA"/>
</dbReference>
<gene>
    <name evidence="1" type="ORF">C7B82_05510</name>
</gene>
<sequence>MTTKLRVSDQLPDFVWPNHQNEQTALSQLTQPTLMDQRLGFLDGYPLILVFYRGFFCTRDRQQFQIQILTMAWIRLEDESAPMSGQLHRAVDHQFWSFVGLSGSNHSWN</sequence>
<name>A0A2T1EID3_9CYAN</name>
<dbReference type="Proteomes" id="UP000239576">
    <property type="component" value="Unassembled WGS sequence"/>
</dbReference>
<evidence type="ECO:0000313" key="1">
    <source>
        <dbReference type="EMBL" id="PSB32451.1"/>
    </source>
</evidence>
<evidence type="ECO:0000313" key="2">
    <source>
        <dbReference type="Proteomes" id="UP000239576"/>
    </source>
</evidence>
<reference evidence="1 2" key="2">
    <citation type="submission" date="2018-03" db="EMBL/GenBank/DDBJ databases">
        <title>The ancient ancestry and fast evolution of plastids.</title>
        <authorList>
            <person name="Moore K.R."/>
            <person name="Magnabosco C."/>
            <person name="Momper L."/>
            <person name="Gold D.A."/>
            <person name="Bosak T."/>
            <person name="Fournier G.P."/>
        </authorList>
    </citation>
    <scope>NUCLEOTIDE SEQUENCE [LARGE SCALE GENOMIC DNA]</scope>
    <source>
        <strain evidence="1 2">ULC18</strain>
    </source>
</reference>
<protein>
    <submittedName>
        <fullName evidence="1">Uncharacterized protein</fullName>
    </submittedName>
</protein>
<dbReference type="AlphaFoldDB" id="A0A2T1EID3"/>
<reference evidence="2" key="1">
    <citation type="submission" date="2018-02" db="EMBL/GenBank/DDBJ databases">
        <authorList>
            <person name="Moore K."/>
            <person name="Momper L."/>
        </authorList>
    </citation>
    <scope>NUCLEOTIDE SEQUENCE [LARGE SCALE GENOMIC DNA]</scope>
    <source>
        <strain evidence="2">ULC18</strain>
    </source>
</reference>
<proteinExistence type="predicted"/>